<sequence length="84" mass="9198">MKLIMLCALVAVATPAIAQDAAAPEAKSDKKICRMVAQTGSILLRKKYCLTREEWAKLSAATSDRANRAMDQRTLGPNDSFNKE</sequence>
<evidence type="ECO:0000313" key="4">
    <source>
        <dbReference type="Proteomes" id="UP000575241"/>
    </source>
</evidence>
<dbReference type="AlphaFoldDB" id="A0A7W7NQV4"/>
<comment type="caution">
    <text evidence="3">The sequence shown here is derived from an EMBL/GenBank/DDBJ whole genome shotgun (WGS) entry which is preliminary data.</text>
</comment>
<evidence type="ECO:0000256" key="2">
    <source>
        <dbReference type="SAM" id="SignalP"/>
    </source>
</evidence>
<dbReference type="Proteomes" id="UP000575241">
    <property type="component" value="Unassembled WGS sequence"/>
</dbReference>
<feature type="compositionally biased region" description="Polar residues" evidence="1">
    <location>
        <begin position="75"/>
        <end position="84"/>
    </location>
</feature>
<feature type="region of interest" description="Disordered" evidence="1">
    <location>
        <begin position="60"/>
        <end position="84"/>
    </location>
</feature>
<evidence type="ECO:0000256" key="1">
    <source>
        <dbReference type="SAM" id="MobiDB-lite"/>
    </source>
</evidence>
<organism evidence="3 4">
    <name type="scientific">Sphingomonas kyeonggiensis</name>
    <dbReference type="NCBI Taxonomy" id="1268553"/>
    <lineage>
        <taxon>Bacteria</taxon>
        <taxon>Pseudomonadati</taxon>
        <taxon>Pseudomonadota</taxon>
        <taxon>Alphaproteobacteria</taxon>
        <taxon>Sphingomonadales</taxon>
        <taxon>Sphingomonadaceae</taxon>
        <taxon>Sphingomonas</taxon>
    </lineage>
</organism>
<feature type="signal peptide" evidence="2">
    <location>
        <begin position="1"/>
        <end position="18"/>
    </location>
</feature>
<reference evidence="3 4" key="1">
    <citation type="submission" date="2020-08" db="EMBL/GenBank/DDBJ databases">
        <title>Functional genomics of gut bacteria from endangered species of beetles.</title>
        <authorList>
            <person name="Carlos-Shanley C."/>
        </authorList>
    </citation>
    <scope>NUCLEOTIDE SEQUENCE [LARGE SCALE GENOMIC DNA]</scope>
    <source>
        <strain evidence="3 4">S00224</strain>
    </source>
</reference>
<feature type="chain" id="PRO_5031026691" evidence="2">
    <location>
        <begin position="19"/>
        <end position="84"/>
    </location>
</feature>
<accession>A0A7W7NQV4</accession>
<name>A0A7W7NQV4_9SPHN</name>
<gene>
    <name evidence="3" type="ORF">HNP52_000217</name>
</gene>
<evidence type="ECO:0000313" key="3">
    <source>
        <dbReference type="EMBL" id="MBB4837166.1"/>
    </source>
</evidence>
<protein>
    <submittedName>
        <fullName evidence="3">Uncharacterized protein</fullName>
    </submittedName>
</protein>
<keyword evidence="2" id="KW-0732">Signal</keyword>
<dbReference type="RefSeq" id="WP_184161271.1">
    <property type="nucleotide sequence ID" value="NZ_JACHLN010000001.1"/>
</dbReference>
<dbReference type="EMBL" id="JACHLN010000001">
    <property type="protein sequence ID" value="MBB4837166.1"/>
    <property type="molecule type" value="Genomic_DNA"/>
</dbReference>
<keyword evidence="4" id="KW-1185">Reference proteome</keyword>
<proteinExistence type="predicted"/>